<proteinExistence type="predicted"/>
<organism evidence="1 2">
    <name type="scientific">Hygrophoropsis aurantiaca</name>
    <dbReference type="NCBI Taxonomy" id="72124"/>
    <lineage>
        <taxon>Eukaryota</taxon>
        <taxon>Fungi</taxon>
        <taxon>Dikarya</taxon>
        <taxon>Basidiomycota</taxon>
        <taxon>Agaricomycotina</taxon>
        <taxon>Agaricomycetes</taxon>
        <taxon>Agaricomycetidae</taxon>
        <taxon>Boletales</taxon>
        <taxon>Coniophorineae</taxon>
        <taxon>Hygrophoropsidaceae</taxon>
        <taxon>Hygrophoropsis</taxon>
    </lineage>
</organism>
<comment type="caution">
    <text evidence="1">The sequence shown here is derived from an EMBL/GenBank/DDBJ whole genome shotgun (WGS) entry which is preliminary data.</text>
</comment>
<name>A0ACB8AAQ8_9AGAM</name>
<evidence type="ECO:0000313" key="1">
    <source>
        <dbReference type="EMBL" id="KAH7910163.1"/>
    </source>
</evidence>
<sequence>MHRLSIFNSLRGSIHCNAQLNPRVLARLYADAVPKYESKYAEKLQLKAQEQGLDISELKLRAREDLRKKQKEEASKLIPATTLGRTSSNRHQPQPTANLNGRRDSSPVKPLDAILNIPKLVSTPHTAAQISALWTAYHASRTSGTGRGYICASVPIDIYNKMTQVAKRYPLFVVPIPRENTSGISQEDPNQGEGTAHEFYLLQWNFYEPPSSPLIPNPFFPPTSHDADSPPQPSTVLFTPLQEYKLRTSFATPYLVLTFYTDLARTHGIVLLRGEITPSAAVGTGEKSSERFLISQTDAQVLAMELQKFFLWDEGGKASGKLDQTAEDLLKQFHEAPETFSWEGLLRLSRLTL</sequence>
<gene>
    <name evidence="1" type="ORF">BJ138DRAFT_1153489</name>
</gene>
<reference evidence="1" key="1">
    <citation type="journal article" date="2021" name="New Phytol.">
        <title>Evolutionary innovations through gain and loss of genes in the ectomycorrhizal Boletales.</title>
        <authorList>
            <person name="Wu G."/>
            <person name="Miyauchi S."/>
            <person name="Morin E."/>
            <person name="Kuo A."/>
            <person name="Drula E."/>
            <person name="Varga T."/>
            <person name="Kohler A."/>
            <person name="Feng B."/>
            <person name="Cao Y."/>
            <person name="Lipzen A."/>
            <person name="Daum C."/>
            <person name="Hundley H."/>
            <person name="Pangilinan J."/>
            <person name="Johnson J."/>
            <person name="Barry K."/>
            <person name="LaButti K."/>
            <person name="Ng V."/>
            <person name="Ahrendt S."/>
            <person name="Min B."/>
            <person name="Choi I.G."/>
            <person name="Park H."/>
            <person name="Plett J.M."/>
            <person name="Magnuson J."/>
            <person name="Spatafora J.W."/>
            <person name="Nagy L.G."/>
            <person name="Henrissat B."/>
            <person name="Grigoriev I.V."/>
            <person name="Yang Z.L."/>
            <person name="Xu J."/>
            <person name="Martin F.M."/>
        </authorList>
    </citation>
    <scope>NUCLEOTIDE SEQUENCE</scope>
    <source>
        <strain evidence="1">ATCC 28755</strain>
    </source>
</reference>
<evidence type="ECO:0000313" key="2">
    <source>
        <dbReference type="Proteomes" id="UP000790377"/>
    </source>
</evidence>
<dbReference type="Proteomes" id="UP000790377">
    <property type="component" value="Unassembled WGS sequence"/>
</dbReference>
<accession>A0ACB8AAQ8</accession>
<protein>
    <submittedName>
        <fullName evidence="1">ATP11 protein-domain-containing protein</fullName>
    </submittedName>
</protein>
<keyword evidence="2" id="KW-1185">Reference proteome</keyword>
<dbReference type="EMBL" id="MU267724">
    <property type="protein sequence ID" value="KAH7910163.1"/>
    <property type="molecule type" value="Genomic_DNA"/>
</dbReference>